<comment type="caution">
    <text evidence="6">The sequence shown here is derived from an EMBL/GenBank/DDBJ whole genome shotgun (WGS) entry which is preliminary data.</text>
</comment>
<feature type="region of interest" description="Disordered" evidence="4">
    <location>
        <begin position="1019"/>
        <end position="1131"/>
    </location>
</feature>
<feature type="repeat" description="ANK" evidence="3">
    <location>
        <begin position="667"/>
        <end position="699"/>
    </location>
</feature>
<evidence type="ECO:0000313" key="7">
    <source>
        <dbReference type="Proteomes" id="UP001303160"/>
    </source>
</evidence>
<evidence type="ECO:0000256" key="5">
    <source>
        <dbReference type="SAM" id="Phobius"/>
    </source>
</evidence>
<feature type="repeat" description="ANK" evidence="3">
    <location>
        <begin position="156"/>
        <end position="188"/>
    </location>
</feature>
<dbReference type="InterPro" id="IPR036770">
    <property type="entry name" value="Ankyrin_rpt-contain_sf"/>
</dbReference>
<evidence type="ECO:0000256" key="1">
    <source>
        <dbReference type="ARBA" id="ARBA00022737"/>
    </source>
</evidence>
<evidence type="ECO:0000313" key="6">
    <source>
        <dbReference type="EMBL" id="KAK4196139.1"/>
    </source>
</evidence>
<dbReference type="InterPro" id="IPR050889">
    <property type="entry name" value="Dendritic_Spine_Reg/Scaffold"/>
</dbReference>
<keyword evidence="1" id="KW-0677">Repeat</keyword>
<feature type="compositionally biased region" description="Basic and acidic residues" evidence="4">
    <location>
        <begin position="1099"/>
        <end position="1131"/>
    </location>
</feature>
<feature type="repeat" description="ANK" evidence="3">
    <location>
        <begin position="387"/>
        <end position="419"/>
    </location>
</feature>
<dbReference type="PROSITE" id="PS50088">
    <property type="entry name" value="ANK_REPEAT"/>
    <property type="match status" value="12"/>
</dbReference>
<feature type="compositionally biased region" description="Polar residues" evidence="4">
    <location>
        <begin position="14"/>
        <end position="27"/>
    </location>
</feature>
<feature type="repeat" description="ANK" evidence="3">
    <location>
        <begin position="320"/>
        <end position="352"/>
    </location>
</feature>
<feature type="compositionally biased region" description="Basic and acidic residues" evidence="4">
    <location>
        <begin position="1019"/>
        <end position="1046"/>
    </location>
</feature>
<feature type="transmembrane region" description="Helical" evidence="5">
    <location>
        <begin position="1553"/>
        <end position="1572"/>
    </location>
</feature>
<reference evidence="6" key="1">
    <citation type="journal article" date="2023" name="Mol. Phylogenet. Evol.">
        <title>Genome-scale phylogeny and comparative genomics of the fungal order Sordariales.</title>
        <authorList>
            <person name="Hensen N."/>
            <person name="Bonometti L."/>
            <person name="Westerberg I."/>
            <person name="Brannstrom I.O."/>
            <person name="Guillou S."/>
            <person name="Cros-Aarteil S."/>
            <person name="Calhoun S."/>
            <person name="Haridas S."/>
            <person name="Kuo A."/>
            <person name="Mondo S."/>
            <person name="Pangilinan J."/>
            <person name="Riley R."/>
            <person name="LaButti K."/>
            <person name="Andreopoulos B."/>
            <person name="Lipzen A."/>
            <person name="Chen C."/>
            <person name="Yan M."/>
            <person name="Daum C."/>
            <person name="Ng V."/>
            <person name="Clum A."/>
            <person name="Steindorff A."/>
            <person name="Ohm R.A."/>
            <person name="Martin F."/>
            <person name="Silar P."/>
            <person name="Natvig D.O."/>
            <person name="Lalanne C."/>
            <person name="Gautier V."/>
            <person name="Ament-Velasquez S.L."/>
            <person name="Kruys A."/>
            <person name="Hutchinson M.I."/>
            <person name="Powell A.J."/>
            <person name="Barry K."/>
            <person name="Miller A.N."/>
            <person name="Grigoriev I.V."/>
            <person name="Debuchy R."/>
            <person name="Gladieux P."/>
            <person name="Hiltunen Thoren M."/>
            <person name="Johannesson H."/>
        </authorList>
    </citation>
    <scope>NUCLEOTIDE SEQUENCE</scope>
    <source>
        <strain evidence="6">CBS 315.58</strain>
    </source>
</reference>
<dbReference type="Proteomes" id="UP001303160">
    <property type="component" value="Unassembled WGS sequence"/>
</dbReference>
<dbReference type="SUPFAM" id="SSF48403">
    <property type="entry name" value="Ankyrin repeat"/>
    <property type="match status" value="3"/>
</dbReference>
<dbReference type="PANTHER" id="PTHR24166">
    <property type="entry name" value="ROLLING PEBBLES, ISOFORM B"/>
    <property type="match status" value="1"/>
</dbReference>
<dbReference type="PANTHER" id="PTHR24166:SF48">
    <property type="entry name" value="PROTEIN VAPYRIN"/>
    <property type="match status" value="1"/>
</dbReference>
<dbReference type="Gene3D" id="1.25.40.20">
    <property type="entry name" value="Ankyrin repeat-containing domain"/>
    <property type="match status" value="4"/>
</dbReference>
<feature type="repeat" description="ANK" evidence="3">
    <location>
        <begin position="598"/>
        <end position="630"/>
    </location>
</feature>
<name>A0AAN6X929_9PEZI</name>
<feature type="repeat" description="ANK" evidence="3">
    <location>
        <begin position="827"/>
        <end position="859"/>
    </location>
</feature>
<dbReference type="PRINTS" id="PR01415">
    <property type="entry name" value="ANKYRIN"/>
</dbReference>
<feature type="region of interest" description="Disordered" evidence="4">
    <location>
        <begin position="1622"/>
        <end position="1683"/>
    </location>
</feature>
<feature type="compositionally biased region" description="Polar residues" evidence="4">
    <location>
        <begin position="1719"/>
        <end position="1730"/>
    </location>
</feature>
<feature type="region of interest" description="Disordered" evidence="4">
    <location>
        <begin position="1695"/>
        <end position="1755"/>
    </location>
</feature>
<keyword evidence="5" id="KW-0812">Transmembrane</keyword>
<gene>
    <name evidence="6" type="ORF">QBC40DRAFT_234993</name>
</gene>
<feature type="repeat" description="ANK" evidence="3">
    <location>
        <begin position="286"/>
        <end position="319"/>
    </location>
</feature>
<dbReference type="Pfam" id="PF12796">
    <property type="entry name" value="Ank_2"/>
    <property type="match status" value="5"/>
</dbReference>
<protein>
    <submittedName>
        <fullName evidence="6">Ankyrin repeat-containing domain protein</fullName>
    </submittedName>
</protein>
<feature type="repeat" description="ANK" evidence="3">
    <location>
        <begin position="634"/>
        <end position="666"/>
    </location>
</feature>
<feature type="repeat" description="ANK" evidence="3">
    <location>
        <begin position="253"/>
        <end position="285"/>
    </location>
</feature>
<proteinExistence type="predicted"/>
<feature type="compositionally biased region" description="Polar residues" evidence="4">
    <location>
        <begin position="1666"/>
        <end position="1680"/>
    </location>
</feature>
<feature type="repeat" description="ANK" evidence="3">
    <location>
        <begin position="353"/>
        <end position="386"/>
    </location>
</feature>
<dbReference type="EMBL" id="MU863992">
    <property type="protein sequence ID" value="KAK4196139.1"/>
    <property type="molecule type" value="Genomic_DNA"/>
</dbReference>
<accession>A0AAN6X929</accession>
<feature type="repeat" description="ANK" evidence="3">
    <location>
        <begin position="700"/>
        <end position="732"/>
    </location>
</feature>
<feature type="transmembrane region" description="Helical" evidence="5">
    <location>
        <begin position="1592"/>
        <end position="1615"/>
    </location>
</feature>
<dbReference type="PROSITE" id="PS50297">
    <property type="entry name" value="ANK_REP_REGION"/>
    <property type="match status" value="10"/>
</dbReference>
<keyword evidence="5" id="KW-0472">Membrane</keyword>
<keyword evidence="2 3" id="KW-0040">ANK repeat</keyword>
<feature type="compositionally biased region" description="Basic and acidic residues" evidence="4">
    <location>
        <begin position="29"/>
        <end position="40"/>
    </location>
</feature>
<evidence type="ECO:0000256" key="3">
    <source>
        <dbReference type="PROSITE-ProRule" id="PRU00023"/>
    </source>
</evidence>
<evidence type="ECO:0000256" key="4">
    <source>
        <dbReference type="SAM" id="MobiDB-lite"/>
    </source>
</evidence>
<feature type="compositionally biased region" description="Basic and acidic residues" evidence="4">
    <location>
        <begin position="1695"/>
        <end position="1708"/>
    </location>
</feature>
<dbReference type="Gene3D" id="1.20.58.340">
    <property type="entry name" value="Magnesium transport protein CorA, transmembrane region"/>
    <property type="match status" value="1"/>
</dbReference>
<reference evidence="6" key="2">
    <citation type="submission" date="2023-05" db="EMBL/GenBank/DDBJ databases">
        <authorList>
            <consortium name="Lawrence Berkeley National Laboratory"/>
            <person name="Steindorff A."/>
            <person name="Hensen N."/>
            <person name="Bonometti L."/>
            <person name="Westerberg I."/>
            <person name="Brannstrom I.O."/>
            <person name="Guillou S."/>
            <person name="Cros-Aarteil S."/>
            <person name="Calhoun S."/>
            <person name="Haridas S."/>
            <person name="Kuo A."/>
            <person name="Mondo S."/>
            <person name="Pangilinan J."/>
            <person name="Riley R."/>
            <person name="Labutti K."/>
            <person name="Andreopoulos B."/>
            <person name="Lipzen A."/>
            <person name="Chen C."/>
            <person name="Yanf M."/>
            <person name="Daum C."/>
            <person name="Ng V."/>
            <person name="Clum A."/>
            <person name="Ohm R."/>
            <person name="Martin F."/>
            <person name="Silar P."/>
            <person name="Natvig D."/>
            <person name="Lalanne C."/>
            <person name="Gautier V."/>
            <person name="Ament-Velasquez S.L."/>
            <person name="Kruys A."/>
            <person name="Hutchinson M.I."/>
            <person name="Powell A.J."/>
            <person name="Barry K."/>
            <person name="Miller A.N."/>
            <person name="Grigoriev I.V."/>
            <person name="Debuchy R."/>
            <person name="Gladieux P."/>
            <person name="Thoren M.H."/>
            <person name="Johannesson H."/>
        </authorList>
    </citation>
    <scope>NUCLEOTIDE SEQUENCE</scope>
    <source>
        <strain evidence="6">CBS 315.58</strain>
    </source>
</reference>
<feature type="repeat" description="ANK" evidence="3">
    <location>
        <begin position="733"/>
        <end position="755"/>
    </location>
</feature>
<feature type="compositionally biased region" description="Basic and acidic residues" evidence="4">
    <location>
        <begin position="76"/>
        <end position="90"/>
    </location>
</feature>
<dbReference type="SMART" id="SM00248">
    <property type="entry name" value="ANK"/>
    <property type="match status" value="17"/>
</dbReference>
<keyword evidence="7" id="KW-1185">Reference proteome</keyword>
<sequence length="1755" mass="196139">MADNPNNHTDDITPASNESLIGQTFRPSETARSEMPTHEDSLEEDMSALGNSLEEEQSIVGDVRVSVSPAVDDTPETDRAVGDAPVSERDLSVDEMPKPIESVADELQREGTPVANETQQPNAEDLIEAAKQGNIDEVNRILQLKPGFINTQDTSYQQTPLSWAAELGHVEVFKALYRAKADLTIEDKYGHTPIYWACYNNRHEVLSFFVAEASETSRKYYRGRNIFFLAAGHGSVEDVKRLVNSDPDIRDEDGLTPLMFACERSHQENVITLLDLGANASLKTAGGRTALHFAVMGDIAAPLILRLIASGCEVDAQDSDGETPLIRAARANKPNTINTLLDLGANASLKTAKGRTALHFTALNNITAPLILRLIASNCEVDARDSDGDTPLMCAARANKLDTVNTLLDKQANPKLSDYTYHQTPLMWAAENGNHEIVKRLCPISDVNASATGWRNMRAIHFAIGASCVQSLKHLLEAGAELYSVMDTKQDAITLALHARDKEQLIRTLIEYPRESNKPEGTTHLRLRAAELALRYNNEGAGGDSRIDELILNNEEYLKAVDEHGRNLVSWAAQGRNCELVEKLCQSPHVDFNLKDRDGRTPLSWAAGSGAESVVQLLVNKLEDQNTVGVADTDGRTPLHWAAQSGNPQSIKALLACGINVDSRDISERTPLSIAAAKGHFRAVKSLLEIGAANDSEDLAKRTPLSLAAEGGYENCVQLLLEQGVNPDSKDTDGKTPLCWASEKGQLAVVKTLLELRGGKLKAATRGDIRNKKDAQAVDTVRLGSEILKKDARAADGVCVGVEVGKKDARAVDGLRAGVEVNSRDNKLRTPLWYAAKEQHLAVFETLIIYGADPDLRDIDDRSLIHVLGEDIAKATQNAEIRTWKLIYEKLELYGSLWHQPSPDAAPVDKEFSATVLYIPKSDELDIDLRTMTVERLLQGRHLVVPQGKRCAWLHLPANNMRWVETLMAKHYEACGESHSWKFNVVLKPKFWEQQQHKSQDGSYHARYMRPACYPFVIRERPSPAKISQDTKPKEGKPKNNEKTSRDAPSQQVLHPLNEGSGPKQEEVEQDGYAEKDEQSGKETQPERGIEAKPGGQTEKSRQVKEKEQDMVDTKSKVEKRSPKKTDVPTEASRIEARGFVMFMPYLHWELESEHDKLKKIMKEKKALFREKDGESRHKAHVEAQLDDIELCGTEKLYWRYLDEKHPLHARRTLDQFYYHTLADTERRDKDQAVIRYYNNPIRKEDLQKQELEPVITMVDQLWMWVLPACGKSPETIITAFPQRSNRMLSNTSKSMTSLVSNIIERARELPERSAVELAQVIAAECSRIYLDPMSNRSELIQFLEIYTTSIGEITERETVRFDQFQASIRKNNEKTMGEALNLEPEAAVLEDPEVLAALLNVETDIEDLRQIKDIREELNIMSSVFHVQKRVMQAMDHILREPKDRRNGSDGAKKRMNSFPLTLANSYGILGAGAEDKNDQWMYHSTMLEVVNQNIDEVVRLDRFADRAMQAIQQLLDLKHKQANLIEEQLTRKLTKGILEINDKTDRQGNTIMYFTVATIIFLPLSFMASFLTIEVDEFPRGEGGNLSLDFVIKVILAVSIALIVPSVVVAFNLDPKEREKRKGAIRQAIQEASRRVSDAMNKSPQRPAEPVGSPSKTALEAPDSVTQVTQVTPGNTTLRDAWTRWTAKPMRWWNERQERSKPHDLEEGSGGEKNCLVDSQSQPSTSKGNVEGDQTEGTNTVAPEMGVIEKTGQ</sequence>
<dbReference type="InterPro" id="IPR002110">
    <property type="entry name" value="Ankyrin_rpt"/>
</dbReference>
<evidence type="ECO:0000256" key="2">
    <source>
        <dbReference type="ARBA" id="ARBA00023043"/>
    </source>
</evidence>
<organism evidence="6 7">
    <name type="scientific">Triangularia verruculosa</name>
    <dbReference type="NCBI Taxonomy" id="2587418"/>
    <lineage>
        <taxon>Eukaryota</taxon>
        <taxon>Fungi</taxon>
        <taxon>Dikarya</taxon>
        <taxon>Ascomycota</taxon>
        <taxon>Pezizomycotina</taxon>
        <taxon>Sordariomycetes</taxon>
        <taxon>Sordariomycetidae</taxon>
        <taxon>Sordariales</taxon>
        <taxon>Podosporaceae</taxon>
        <taxon>Triangularia</taxon>
    </lineage>
</organism>
<dbReference type="Pfam" id="PF00023">
    <property type="entry name" value="Ank"/>
    <property type="match status" value="1"/>
</dbReference>
<feature type="compositionally biased region" description="Basic and acidic residues" evidence="4">
    <location>
        <begin position="1073"/>
        <end position="1091"/>
    </location>
</feature>
<keyword evidence="5" id="KW-1133">Transmembrane helix</keyword>
<feature type="region of interest" description="Disordered" evidence="4">
    <location>
        <begin position="1"/>
        <end position="90"/>
    </location>
</feature>